<dbReference type="RefSeq" id="XP_001739137.1">
    <property type="nucleotide sequence ID" value="XM_001739085.1"/>
</dbReference>
<evidence type="ECO:0000313" key="2">
    <source>
        <dbReference type="Proteomes" id="UP000008076"/>
    </source>
</evidence>
<keyword evidence="2" id="KW-1185">Reference proteome</keyword>
<protein>
    <submittedName>
        <fullName evidence="1">Uncharacterized protein</fullName>
    </submittedName>
</protein>
<organism evidence="2">
    <name type="scientific">Entamoeba dispar (strain ATCC PRA-260 / SAW760)</name>
    <dbReference type="NCBI Taxonomy" id="370354"/>
    <lineage>
        <taxon>Eukaryota</taxon>
        <taxon>Amoebozoa</taxon>
        <taxon>Evosea</taxon>
        <taxon>Archamoebae</taxon>
        <taxon>Mastigamoebida</taxon>
        <taxon>Entamoebidae</taxon>
        <taxon>Entamoeba</taxon>
    </lineage>
</organism>
<dbReference type="OMA" id="IFNAYEE"/>
<gene>
    <name evidence="1" type="ORF">EDI_114360</name>
</gene>
<proteinExistence type="predicted"/>
<dbReference type="AlphaFoldDB" id="B0ELV4"/>
<dbReference type="KEGG" id="edi:EDI_114360"/>
<dbReference type="eggNOG" id="ENOG502RIHW">
    <property type="taxonomic scope" value="Eukaryota"/>
</dbReference>
<dbReference type="GeneID" id="5884258"/>
<accession>B0ELV4</accession>
<dbReference type="EMBL" id="DS549930">
    <property type="protein sequence ID" value="EDR24497.1"/>
    <property type="molecule type" value="Genomic_DNA"/>
</dbReference>
<name>B0ELV4_ENTDS</name>
<dbReference type="OrthoDB" id="32683at2759"/>
<evidence type="ECO:0000313" key="1">
    <source>
        <dbReference type="EMBL" id="EDR24497.1"/>
    </source>
</evidence>
<dbReference type="Proteomes" id="UP000008076">
    <property type="component" value="Unassembled WGS sequence"/>
</dbReference>
<reference evidence="2" key="1">
    <citation type="submission" date="2007-12" db="EMBL/GenBank/DDBJ databases">
        <title>Annotation of Entamoeba dispar SAW760.</title>
        <authorList>
            <person name="Lorenzi H."/>
            <person name="Inman J."/>
            <person name="Schobel S."/>
            <person name="Amedeo P."/>
            <person name="Caler E."/>
        </authorList>
    </citation>
    <scope>NUCLEOTIDE SEQUENCE [LARGE SCALE GENOMIC DNA]</scope>
    <source>
        <strain evidence="2">ATCC PRA-260 / SAW760</strain>
    </source>
</reference>
<sequence length="118" mass="14311">MSIPAEDKATEQRFENVEVDKLTEYFNDLEEVKDLCDDYIECFKKEHRIPPESDKYELLMELEAELIVRLNDITEQIRHNYVEIFNAYEERALERVKRQRLELLREESKKPKMSKEVN</sequence>
<dbReference type="VEuPathDB" id="AmoebaDB:EDI_114360"/>